<feature type="signal peptide" evidence="3">
    <location>
        <begin position="1"/>
        <end position="19"/>
    </location>
</feature>
<keyword evidence="7" id="KW-1185">Reference proteome</keyword>
<evidence type="ECO:0008006" key="8">
    <source>
        <dbReference type="Google" id="ProtNLM"/>
    </source>
</evidence>
<protein>
    <recommendedName>
        <fullName evidence="8">S-layer homology domain-containing protein</fullName>
    </recommendedName>
</protein>
<feature type="domain" description="SLH" evidence="5">
    <location>
        <begin position="117"/>
        <end position="181"/>
    </location>
</feature>
<dbReference type="PROSITE" id="PS50853">
    <property type="entry name" value="FN3"/>
    <property type="match status" value="1"/>
</dbReference>
<feature type="chain" id="PRO_5046379176" description="S-layer homology domain-containing protein" evidence="3">
    <location>
        <begin position="20"/>
        <end position="314"/>
    </location>
</feature>
<dbReference type="EMBL" id="BAAAME010000002">
    <property type="protein sequence ID" value="GAA1730530.1"/>
    <property type="molecule type" value="Genomic_DNA"/>
</dbReference>
<dbReference type="Pfam" id="PF00395">
    <property type="entry name" value="SLH"/>
    <property type="match status" value="3"/>
</dbReference>
<dbReference type="InterPro" id="IPR001119">
    <property type="entry name" value="SLH_dom"/>
</dbReference>
<evidence type="ECO:0000259" key="4">
    <source>
        <dbReference type="PROSITE" id="PS50853"/>
    </source>
</evidence>
<dbReference type="PANTHER" id="PTHR43308">
    <property type="entry name" value="OUTER MEMBRANE PROTEIN ALPHA-RELATED"/>
    <property type="match status" value="1"/>
</dbReference>
<gene>
    <name evidence="6" type="ORF">GCM10009710_08910</name>
</gene>
<evidence type="ECO:0000256" key="1">
    <source>
        <dbReference type="ARBA" id="ARBA00023295"/>
    </source>
</evidence>
<feature type="domain" description="SLH" evidence="5">
    <location>
        <begin position="250"/>
        <end position="313"/>
    </location>
</feature>
<evidence type="ECO:0000313" key="6">
    <source>
        <dbReference type="EMBL" id="GAA1730530.1"/>
    </source>
</evidence>
<evidence type="ECO:0000256" key="2">
    <source>
        <dbReference type="ARBA" id="ARBA00023326"/>
    </source>
</evidence>
<feature type="domain" description="SLH" evidence="5">
    <location>
        <begin position="182"/>
        <end position="249"/>
    </location>
</feature>
<dbReference type="InterPro" id="IPR003961">
    <property type="entry name" value="FN3_dom"/>
</dbReference>
<keyword evidence="1" id="KW-0378">Hydrolase</keyword>
<comment type="caution">
    <text evidence="6">The sequence shown here is derived from an EMBL/GenBank/DDBJ whole genome shotgun (WGS) entry which is preliminary data.</text>
</comment>
<accession>A0ABP4VPL9</accession>
<organism evidence="6 7">
    <name type="scientific">Aeromicrobium alkaliterrae</name>
    <dbReference type="NCBI Taxonomy" id="302168"/>
    <lineage>
        <taxon>Bacteria</taxon>
        <taxon>Bacillati</taxon>
        <taxon>Actinomycetota</taxon>
        <taxon>Actinomycetes</taxon>
        <taxon>Propionibacteriales</taxon>
        <taxon>Nocardioidaceae</taxon>
        <taxon>Aeromicrobium</taxon>
    </lineage>
</organism>
<evidence type="ECO:0000313" key="7">
    <source>
        <dbReference type="Proteomes" id="UP001501057"/>
    </source>
</evidence>
<sequence>MVAGLALTLVPAVTVSASAAVAPAPPSSVRVDRSIPPVQGEINITWNASPTSDISEYQIISTYEDGSSGLDYRGAGTLQYTVQGVDPGESVDIEVRSLRSEVLSEPATLRATGLDSGPAYNFTDVPGNTFSYEIAWLSSRGITTGYVNPNGSRTFAPSAPVLREQMAAFLYRLADPEYAAPTVSPFADVPTSATFYRQISWLYETGISTGYVSPSGVRTFAPSAPVLREQMAAFLYRYDGTSATSEAQTFVDVPTTATFHRQIEWLAAQGISTGYLEPNGQKTFRGGQPVLREQMAAFIYRYETGPFGQNMWVS</sequence>
<name>A0ABP4VPL9_9ACTN</name>
<dbReference type="InterPro" id="IPR051465">
    <property type="entry name" value="Cell_Envelope_Struct_Comp"/>
</dbReference>
<dbReference type="SUPFAM" id="SSF49265">
    <property type="entry name" value="Fibronectin type III"/>
    <property type="match status" value="1"/>
</dbReference>
<feature type="domain" description="Fibronectin type-III" evidence="4">
    <location>
        <begin position="25"/>
        <end position="119"/>
    </location>
</feature>
<dbReference type="InterPro" id="IPR013783">
    <property type="entry name" value="Ig-like_fold"/>
</dbReference>
<evidence type="ECO:0000256" key="3">
    <source>
        <dbReference type="SAM" id="SignalP"/>
    </source>
</evidence>
<keyword evidence="2" id="KW-0624">Polysaccharide degradation</keyword>
<dbReference type="Gene3D" id="2.60.40.10">
    <property type="entry name" value="Immunoglobulins"/>
    <property type="match status" value="1"/>
</dbReference>
<dbReference type="InterPro" id="IPR036116">
    <property type="entry name" value="FN3_sf"/>
</dbReference>
<dbReference type="PROSITE" id="PS51272">
    <property type="entry name" value="SLH"/>
    <property type="match status" value="3"/>
</dbReference>
<keyword evidence="1" id="KW-0326">Glycosidase</keyword>
<proteinExistence type="predicted"/>
<keyword evidence="3" id="KW-0732">Signal</keyword>
<keyword evidence="2" id="KW-0119">Carbohydrate metabolism</keyword>
<evidence type="ECO:0000259" key="5">
    <source>
        <dbReference type="PROSITE" id="PS51272"/>
    </source>
</evidence>
<reference evidence="7" key="1">
    <citation type="journal article" date="2019" name="Int. J. Syst. Evol. Microbiol.">
        <title>The Global Catalogue of Microorganisms (GCM) 10K type strain sequencing project: providing services to taxonomists for standard genome sequencing and annotation.</title>
        <authorList>
            <consortium name="The Broad Institute Genomics Platform"/>
            <consortium name="The Broad Institute Genome Sequencing Center for Infectious Disease"/>
            <person name="Wu L."/>
            <person name="Ma J."/>
        </authorList>
    </citation>
    <scope>NUCLEOTIDE SEQUENCE [LARGE SCALE GENOMIC DNA]</scope>
    <source>
        <strain evidence="7">JCM 13518</strain>
    </source>
</reference>
<dbReference type="Proteomes" id="UP001501057">
    <property type="component" value="Unassembled WGS sequence"/>
</dbReference>